<keyword evidence="1" id="KW-0489">Methyltransferase</keyword>
<dbReference type="Proteomes" id="UP000190092">
    <property type="component" value="Unassembled WGS sequence"/>
</dbReference>
<dbReference type="Pfam" id="PF13489">
    <property type="entry name" value="Methyltransf_23"/>
    <property type="match status" value="1"/>
</dbReference>
<keyword evidence="2" id="KW-1185">Reference proteome</keyword>
<accession>A0A1T4TFK2</accession>
<dbReference type="Gene3D" id="3.40.50.150">
    <property type="entry name" value="Vaccinia Virus protein VP39"/>
    <property type="match status" value="1"/>
</dbReference>
<sequence length="234" mass="25987">MDLKEEDILGDDIARHWYYRSKAAALRQVVKGLKPRRILDVGAGSGFFSRHLLTEGGGESALCVDVGYDRNREETVAGKPMLFRRDCGPTDCDLVLMMDVLEHVKDDSGLVRHYAAKVPSGAHFLVTVPAFQFLWSGHDVFLDHCRRYRLGEIEETMRKAGLTVVRGAYYFGFIFPLAAAVRLATRHDTTPKSSLTRHGAVTNALLTAVCKAELPLLPFNRLAGLSAFVLARKP</sequence>
<evidence type="ECO:0000313" key="1">
    <source>
        <dbReference type="EMBL" id="SKA39212.1"/>
    </source>
</evidence>
<dbReference type="AlphaFoldDB" id="A0A1T4TFK2"/>
<name>A0A1T4TFK2_9HYPH</name>
<keyword evidence="1" id="KW-0808">Transferase</keyword>
<dbReference type="EMBL" id="FUWJ01000017">
    <property type="protein sequence ID" value="SKA39212.1"/>
    <property type="molecule type" value="Genomic_DNA"/>
</dbReference>
<dbReference type="InterPro" id="IPR029063">
    <property type="entry name" value="SAM-dependent_MTases_sf"/>
</dbReference>
<proteinExistence type="predicted"/>
<dbReference type="STRING" id="225324.SAMN02745126_06171"/>
<evidence type="ECO:0000313" key="2">
    <source>
        <dbReference type="Proteomes" id="UP000190092"/>
    </source>
</evidence>
<dbReference type="OrthoDB" id="1853779at2"/>
<dbReference type="SUPFAM" id="SSF53335">
    <property type="entry name" value="S-adenosyl-L-methionine-dependent methyltransferases"/>
    <property type="match status" value="1"/>
</dbReference>
<reference evidence="2" key="1">
    <citation type="submission" date="2017-02" db="EMBL/GenBank/DDBJ databases">
        <authorList>
            <person name="Varghese N."/>
            <person name="Submissions S."/>
        </authorList>
    </citation>
    <scope>NUCLEOTIDE SEQUENCE [LARGE SCALE GENOMIC DNA]</scope>
    <source>
        <strain evidence="2">ATCC 27094</strain>
    </source>
</reference>
<organism evidence="1 2">
    <name type="scientific">Enhydrobacter aerosaccus</name>
    <dbReference type="NCBI Taxonomy" id="225324"/>
    <lineage>
        <taxon>Bacteria</taxon>
        <taxon>Pseudomonadati</taxon>
        <taxon>Pseudomonadota</taxon>
        <taxon>Alphaproteobacteria</taxon>
        <taxon>Hyphomicrobiales</taxon>
        <taxon>Enhydrobacter</taxon>
    </lineage>
</organism>
<dbReference type="GO" id="GO:0032259">
    <property type="term" value="P:methylation"/>
    <property type="evidence" value="ECO:0007669"/>
    <property type="project" value="UniProtKB-KW"/>
</dbReference>
<dbReference type="RefSeq" id="WP_085937905.1">
    <property type="nucleotide sequence ID" value="NZ_FUWJ01000017.1"/>
</dbReference>
<dbReference type="GO" id="GO:0008168">
    <property type="term" value="F:methyltransferase activity"/>
    <property type="evidence" value="ECO:0007669"/>
    <property type="project" value="UniProtKB-KW"/>
</dbReference>
<protein>
    <submittedName>
        <fullName evidence="1">Methyltransferase domain-containing protein</fullName>
    </submittedName>
</protein>
<gene>
    <name evidence="1" type="ORF">SAMN02745126_06171</name>
</gene>